<evidence type="ECO:0000313" key="1">
    <source>
        <dbReference type="EMBL" id="KAF9957986.1"/>
    </source>
</evidence>
<gene>
    <name evidence="1" type="ORF">BGZ70_009354</name>
</gene>
<proteinExistence type="predicted"/>
<dbReference type="AlphaFoldDB" id="A0A9P6M0G2"/>
<sequence>MGAWQNEKKERELFWRDMKNTESLEGYVEEITELVVKDKIAVATKHTANVAAHLRAGSKTSSRIATLKKGDICPPLTKKGKVKSTPKVAVPQLPEPWKALMEVALALNHDRDVDIPEDCDISHLSPNRQQLYRLALDSLRTFKHDKQRIIAKKDASLHDYFEDDFLTNAADAYHLPTPKNRTATILDPLLKLLAGRTPRFILEEVRVLKGRYQEKQRKGEAVPERWEAILDVVEHVCQLVLRPSFEGNASEADVVAEWKAVINMLLRDSSIYMRSGECVSKSSKDIKALLDAEYDDFGSFGRKVDLTMHAHGLELANLEFKVGEAKDLDIKIQNRKNIRLNRAIMEAQHEACGGIKSPILFFDFQGWHGSLFALYAYEDIFVSKYLGPVALPRSRNGLKIFLQGETLQTLFMFTDHLVAMAEALQESREEREDLASKKRHMAIFTRQVTPPSKERRVSGNVFLTPTKRK</sequence>
<dbReference type="OrthoDB" id="2421456at2759"/>
<organism evidence="1 2">
    <name type="scientific">Mortierella alpina</name>
    <name type="common">Oleaginous fungus</name>
    <name type="synonym">Mortierella renispora</name>
    <dbReference type="NCBI Taxonomy" id="64518"/>
    <lineage>
        <taxon>Eukaryota</taxon>
        <taxon>Fungi</taxon>
        <taxon>Fungi incertae sedis</taxon>
        <taxon>Mucoromycota</taxon>
        <taxon>Mortierellomycotina</taxon>
        <taxon>Mortierellomycetes</taxon>
        <taxon>Mortierellales</taxon>
        <taxon>Mortierellaceae</taxon>
        <taxon>Mortierella</taxon>
    </lineage>
</organism>
<protein>
    <submittedName>
        <fullName evidence="1">Uncharacterized protein</fullName>
    </submittedName>
</protein>
<reference evidence="1" key="1">
    <citation type="journal article" date="2020" name="Fungal Divers.">
        <title>Resolving the Mortierellaceae phylogeny through synthesis of multi-gene phylogenetics and phylogenomics.</title>
        <authorList>
            <person name="Vandepol N."/>
            <person name="Liber J."/>
            <person name="Desiro A."/>
            <person name="Na H."/>
            <person name="Kennedy M."/>
            <person name="Barry K."/>
            <person name="Grigoriev I.V."/>
            <person name="Miller A.N."/>
            <person name="O'Donnell K."/>
            <person name="Stajich J.E."/>
            <person name="Bonito G."/>
        </authorList>
    </citation>
    <scope>NUCLEOTIDE SEQUENCE</scope>
    <source>
        <strain evidence="1">CK1249</strain>
    </source>
</reference>
<keyword evidence="2" id="KW-1185">Reference proteome</keyword>
<dbReference type="EMBL" id="JAAAHY010000753">
    <property type="protein sequence ID" value="KAF9957986.1"/>
    <property type="molecule type" value="Genomic_DNA"/>
</dbReference>
<name>A0A9P6M0G2_MORAP</name>
<comment type="caution">
    <text evidence="1">The sequence shown here is derived from an EMBL/GenBank/DDBJ whole genome shotgun (WGS) entry which is preliminary data.</text>
</comment>
<evidence type="ECO:0000313" key="2">
    <source>
        <dbReference type="Proteomes" id="UP000738359"/>
    </source>
</evidence>
<accession>A0A9P6M0G2</accession>
<dbReference type="Proteomes" id="UP000738359">
    <property type="component" value="Unassembled WGS sequence"/>
</dbReference>